<evidence type="ECO:0000259" key="7">
    <source>
        <dbReference type="PROSITE" id="PS50811"/>
    </source>
</evidence>
<dbReference type="Proteomes" id="UP001202328">
    <property type="component" value="Unassembled WGS sequence"/>
</dbReference>
<comment type="subcellular location">
    <subcellularLocation>
        <location evidence="1">Nucleus</location>
    </subcellularLocation>
</comment>
<evidence type="ECO:0000313" key="9">
    <source>
        <dbReference type="Proteomes" id="UP001202328"/>
    </source>
</evidence>
<evidence type="ECO:0000256" key="5">
    <source>
        <dbReference type="ARBA" id="ARBA00023242"/>
    </source>
</evidence>
<evidence type="ECO:0000313" key="8">
    <source>
        <dbReference type="EMBL" id="KAI3955033.1"/>
    </source>
</evidence>
<keyword evidence="9" id="KW-1185">Reference proteome</keyword>
<evidence type="ECO:0000256" key="2">
    <source>
        <dbReference type="ARBA" id="ARBA00023015"/>
    </source>
</evidence>
<sequence length="298" mass="33542">MEHNTRMRYLDQKQLILNELAEAKKLPERLSGTRIKSETVNEPQTTGSTESPGTGYRSFRSDCDSDVSGNSYEKRKLVPTWTEQVHVCEKTGLQGPIADGYSWRKYGQKDIRGSKHPRGYYRCAHKTAHGCLAMKQVQRSDEVTSIFNVTYRGKHTCFQAAHLVPNKPDQHYAKRLKKSQATIINFQSGCHVKTENSGTTQTLLRSPSTPIPCIEKESNNNIFSSMVPDNQYSMDSLFSCPYLLAPATSESSSFSPCRVQDLKTSDYDICEHTSTVTSAFDSSADVYFDFGYFDGLSF</sequence>
<dbReference type="InterPro" id="IPR044810">
    <property type="entry name" value="WRKY_plant"/>
</dbReference>
<dbReference type="SMART" id="SM00774">
    <property type="entry name" value="WRKY"/>
    <property type="match status" value="1"/>
</dbReference>
<dbReference type="InterPro" id="IPR003657">
    <property type="entry name" value="WRKY_dom"/>
</dbReference>
<dbReference type="AlphaFoldDB" id="A0AAD4XWX1"/>
<dbReference type="EMBL" id="JAJJMB010001820">
    <property type="protein sequence ID" value="KAI3955033.1"/>
    <property type="molecule type" value="Genomic_DNA"/>
</dbReference>
<gene>
    <name evidence="8" type="ORF">MKW98_005036</name>
</gene>
<dbReference type="PANTHER" id="PTHR32096:SF133">
    <property type="entry name" value="WRKY TRANSCRIPTION FACTOR 41-RELATED"/>
    <property type="match status" value="1"/>
</dbReference>
<dbReference type="InterPro" id="IPR036576">
    <property type="entry name" value="WRKY_dom_sf"/>
</dbReference>
<dbReference type="GO" id="GO:0005634">
    <property type="term" value="C:nucleus"/>
    <property type="evidence" value="ECO:0007669"/>
    <property type="project" value="UniProtKB-SubCell"/>
</dbReference>
<dbReference type="GO" id="GO:0000976">
    <property type="term" value="F:transcription cis-regulatory region binding"/>
    <property type="evidence" value="ECO:0007669"/>
    <property type="project" value="TreeGrafter"/>
</dbReference>
<keyword evidence="4" id="KW-0804">Transcription</keyword>
<keyword evidence="3" id="KW-0238">DNA-binding</keyword>
<dbReference type="Gene3D" id="2.20.25.80">
    <property type="entry name" value="WRKY domain"/>
    <property type="match status" value="1"/>
</dbReference>
<comment type="caution">
    <text evidence="8">The sequence shown here is derived from an EMBL/GenBank/DDBJ whole genome shotgun (WGS) entry which is preliminary data.</text>
</comment>
<evidence type="ECO:0000256" key="6">
    <source>
        <dbReference type="SAM" id="MobiDB-lite"/>
    </source>
</evidence>
<dbReference type="PROSITE" id="PS50811">
    <property type="entry name" value="WRKY"/>
    <property type="match status" value="1"/>
</dbReference>
<feature type="domain" description="WRKY" evidence="7">
    <location>
        <begin position="99"/>
        <end position="155"/>
    </location>
</feature>
<protein>
    <recommendedName>
        <fullName evidence="7">WRKY domain-containing protein</fullName>
    </recommendedName>
</protein>
<feature type="compositionally biased region" description="Polar residues" evidence="6">
    <location>
        <begin position="38"/>
        <end position="52"/>
    </location>
</feature>
<evidence type="ECO:0000256" key="3">
    <source>
        <dbReference type="ARBA" id="ARBA00023125"/>
    </source>
</evidence>
<dbReference type="PANTHER" id="PTHR32096">
    <property type="entry name" value="WRKY TRANSCRIPTION FACTOR 30-RELATED-RELATED"/>
    <property type="match status" value="1"/>
</dbReference>
<evidence type="ECO:0000256" key="4">
    <source>
        <dbReference type="ARBA" id="ARBA00023163"/>
    </source>
</evidence>
<organism evidence="8 9">
    <name type="scientific">Papaver atlanticum</name>
    <dbReference type="NCBI Taxonomy" id="357466"/>
    <lineage>
        <taxon>Eukaryota</taxon>
        <taxon>Viridiplantae</taxon>
        <taxon>Streptophyta</taxon>
        <taxon>Embryophyta</taxon>
        <taxon>Tracheophyta</taxon>
        <taxon>Spermatophyta</taxon>
        <taxon>Magnoliopsida</taxon>
        <taxon>Ranunculales</taxon>
        <taxon>Papaveraceae</taxon>
        <taxon>Papaveroideae</taxon>
        <taxon>Papaver</taxon>
    </lineage>
</organism>
<feature type="region of interest" description="Disordered" evidence="6">
    <location>
        <begin position="29"/>
        <end position="60"/>
    </location>
</feature>
<reference evidence="8" key="1">
    <citation type="submission" date="2022-04" db="EMBL/GenBank/DDBJ databases">
        <title>A functionally conserved STORR gene fusion in Papaver species that diverged 16.8 million years ago.</title>
        <authorList>
            <person name="Catania T."/>
        </authorList>
    </citation>
    <scope>NUCLEOTIDE SEQUENCE</scope>
    <source>
        <strain evidence="8">S-188037</strain>
    </source>
</reference>
<keyword evidence="5" id="KW-0539">Nucleus</keyword>
<name>A0AAD4XWX1_9MAGN</name>
<accession>A0AAD4XWX1</accession>
<dbReference type="SUPFAM" id="SSF118290">
    <property type="entry name" value="WRKY DNA-binding domain"/>
    <property type="match status" value="1"/>
</dbReference>
<proteinExistence type="predicted"/>
<evidence type="ECO:0000256" key="1">
    <source>
        <dbReference type="ARBA" id="ARBA00004123"/>
    </source>
</evidence>
<dbReference type="Pfam" id="PF03106">
    <property type="entry name" value="WRKY"/>
    <property type="match status" value="1"/>
</dbReference>
<dbReference type="GO" id="GO:0003700">
    <property type="term" value="F:DNA-binding transcription factor activity"/>
    <property type="evidence" value="ECO:0007669"/>
    <property type="project" value="InterPro"/>
</dbReference>
<keyword evidence="2" id="KW-0805">Transcription regulation</keyword>